<sequence>SAATGAVNLSGVELSSNGSTVTGGAGLLTVAGGADSGHSDVITTGTGGGVITIGDGGNWTGTAYGAGSETVDLTASASAVDTLVVGENTVATFNGSTGGVKGFEITSSAKTTDRLAIVSSGSAVNVVANAALQNASVAGLAYTISNGIVTFSGAGTHNINEFSATDLIAAAQAIASGAWALGSATVLAFVAGGNTYVVSAEGNLSNDTSVTELVGVTGVAGFGTTAAGNTIVLANTVTSETNVLDVATAGAKTLSYDETGYARAVLNTTSVDVAAATSVSLSNLAASAVLEVNADLSNVAVSTTQLGTSGSDSLSIQFDSAETIKSLTVSGDNALAIHTSGADVITTLTDATNTVASITVDGAGSLSIATLTDTALKSFDASHLVGTLALTASQDGLTILGSVAGDVIKATGAADTITVGSATAAAIGAVSITASGAADAISLTTQSAVSTNHVIQAAGAGDTITLNGGSFDNVYLGGTVNGSNVATTALGHGDTLNLFGSATDSVWLGGSSTVNLGSATNHFGGTANLSVQGDVTGAASSGSYAQTLINVNNADATVNLAFNNATTYEGLAGNSATAAQVNVASATSLSQALDLAIKQALVTDYQANGSSHVSLVNGVLELNANTGLVSTFQYAGNTYVVEAVNNTNAAAAHAALGANDVVVEITGTSTVSSVGFSGHTLSAHLSAGSAA</sequence>
<dbReference type="RefSeq" id="WP_165841921.1">
    <property type="nucleotide sequence ID" value="NZ_QEOB01000009.1"/>
</dbReference>
<reference evidence="1 2" key="1">
    <citation type="submission" date="2018-05" db="EMBL/GenBank/DDBJ databases">
        <title>Genomic Encyclopedia of Type Strains, Phase IV (KMG-V): Genome sequencing to study the core and pangenomes of soil and plant-associated prokaryotes.</title>
        <authorList>
            <person name="Whitman W."/>
        </authorList>
    </citation>
    <scope>NUCLEOTIDE SEQUENCE [LARGE SCALE GENOMIC DNA]</scope>
    <source>
        <strain evidence="1 2">SCZa-39</strain>
    </source>
</reference>
<dbReference type="Proteomes" id="UP000245712">
    <property type="component" value="Unassembled WGS sequence"/>
</dbReference>
<evidence type="ECO:0000313" key="1">
    <source>
        <dbReference type="EMBL" id="PVX82148.1"/>
    </source>
</evidence>
<gene>
    <name evidence="1" type="ORF">C7402_1091</name>
</gene>
<name>A0ABX5KQA1_9BURK</name>
<organism evidence="1 2">
    <name type="scientific">Paraburkholderia unamae</name>
    <dbReference type="NCBI Taxonomy" id="219649"/>
    <lineage>
        <taxon>Bacteria</taxon>
        <taxon>Pseudomonadati</taxon>
        <taxon>Pseudomonadota</taxon>
        <taxon>Betaproteobacteria</taxon>
        <taxon>Burkholderiales</taxon>
        <taxon>Burkholderiaceae</taxon>
        <taxon>Paraburkholderia</taxon>
    </lineage>
</organism>
<keyword evidence="2" id="KW-1185">Reference proteome</keyword>
<feature type="non-terminal residue" evidence="1">
    <location>
        <position position="1"/>
    </location>
</feature>
<protein>
    <recommendedName>
        <fullName evidence="3">Autotransporter passenger strand-loop-strand repeat protein</fullName>
    </recommendedName>
</protein>
<comment type="caution">
    <text evidence="1">The sequence shown here is derived from an EMBL/GenBank/DDBJ whole genome shotgun (WGS) entry which is preliminary data.</text>
</comment>
<dbReference type="EMBL" id="QEOB01000009">
    <property type="protein sequence ID" value="PVX82148.1"/>
    <property type="molecule type" value="Genomic_DNA"/>
</dbReference>
<accession>A0ABX5KQA1</accession>
<evidence type="ECO:0000313" key="2">
    <source>
        <dbReference type="Proteomes" id="UP000245712"/>
    </source>
</evidence>
<proteinExistence type="predicted"/>
<evidence type="ECO:0008006" key="3">
    <source>
        <dbReference type="Google" id="ProtNLM"/>
    </source>
</evidence>